<keyword evidence="1" id="KW-0472">Membrane</keyword>
<feature type="transmembrane region" description="Helical" evidence="1">
    <location>
        <begin position="127"/>
        <end position="150"/>
    </location>
</feature>
<feature type="transmembrane region" description="Helical" evidence="1">
    <location>
        <begin position="86"/>
        <end position="106"/>
    </location>
</feature>
<protein>
    <submittedName>
        <fullName evidence="2">Uncharacterized protein</fullName>
    </submittedName>
</protein>
<sequence>MIFKRSGSSMEIIAFLFFLVVTVYFIWSSNVSYGKKTLAGIGKAFVGVFIAIIAIGFVLKGLATIIPGFTRDAAGDLMEELGASLVFIWGVRFILVALCNIFGTIMDFHKKYNADNYSKFSPTTNKLAPGLFIFAKTVLSLGSIVIYYGIWLTN</sequence>
<comment type="caution">
    <text evidence="2">The sequence shown here is derived from an EMBL/GenBank/DDBJ whole genome shotgun (WGS) entry which is preliminary data.</text>
</comment>
<dbReference type="AlphaFoldDB" id="A0A1X1CTW1"/>
<dbReference type="EMBL" id="MLFS01000108">
    <property type="protein sequence ID" value="ORM67761.1"/>
    <property type="molecule type" value="Genomic_DNA"/>
</dbReference>
<keyword evidence="1" id="KW-1133">Transmembrane helix</keyword>
<reference evidence="2 3" key="1">
    <citation type="journal article" date="2017" name="Antonie Van Leeuwenhoek">
        <title>Phylogenomic resolution of the bacterial genus Pantoea and its relationship with Erwinia and Tatumella.</title>
        <authorList>
            <person name="Palmer M."/>
            <person name="Steenkamp E.T."/>
            <person name="Coetzee M.P."/>
            <person name="Chan W.Y."/>
            <person name="van Zyl E."/>
            <person name="De Maayer P."/>
            <person name="Coutinho T.A."/>
            <person name="Blom J."/>
            <person name="Smits T.H."/>
            <person name="Duffy B."/>
            <person name="Venter S.N."/>
        </authorList>
    </citation>
    <scope>NUCLEOTIDE SEQUENCE [LARGE SCALE GENOMIC DNA]</scope>
    <source>
        <strain evidence="2 3">LMG 26277</strain>
    </source>
</reference>
<evidence type="ECO:0000313" key="2">
    <source>
        <dbReference type="EMBL" id="ORM67761.1"/>
    </source>
</evidence>
<dbReference type="STRING" id="1076551.HA48_21250"/>
<gene>
    <name evidence="2" type="ORF">HA48_21250</name>
</gene>
<keyword evidence="3" id="KW-1185">Reference proteome</keyword>
<name>A0A1X1CTW1_9GAMM</name>
<proteinExistence type="predicted"/>
<feature type="transmembrane region" description="Helical" evidence="1">
    <location>
        <begin position="45"/>
        <end position="66"/>
    </location>
</feature>
<evidence type="ECO:0000256" key="1">
    <source>
        <dbReference type="SAM" id="Phobius"/>
    </source>
</evidence>
<dbReference type="OrthoDB" id="6631114at2"/>
<accession>A0A1X1CTW1</accession>
<organism evidence="2 3">
    <name type="scientific">Pantoea wallisii</name>
    <dbReference type="NCBI Taxonomy" id="1076551"/>
    <lineage>
        <taxon>Bacteria</taxon>
        <taxon>Pseudomonadati</taxon>
        <taxon>Pseudomonadota</taxon>
        <taxon>Gammaproteobacteria</taxon>
        <taxon>Enterobacterales</taxon>
        <taxon>Erwiniaceae</taxon>
        <taxon>Pantoea</taxon>
    </lineage>
</organism>
<dbReference type="Proteomes" id="UP000193104">
    <property type="component" value="Unassembled WGS sequence"/>
</dbReference>
<feature type="transmembrane region" description="Helical" evidence="1">
    <location>
        <begin position="12"/>
        <end position="33"/>
    </location>
</feature>
<keyword evidence="1" id="KW-0812">Transmembrane</keyword>
<evidence type="ECO:0000313" key="3">
    <source>
        <dbReference type="Proteomes" id="UP000193104"/>
    </source>
</evidence>